<accession>A0A0E0S6T0</accession>
<dbReference type="Proteomes" id="UP000070720">
    <property type="component" value="Chromosome 2"/>
</dbReference>
<dbReference type="AlphaFoldDB" id="A0A0E0S6T0"/>
<proteinExistence type="predicted"/>
<evidence type="ECO:0000313" key="1">
    <source>
        <dbReference type="EMBL" id="CEF79205.1"/>
    </source>
</evidence>
<evidence type="ECO:0000313" key="2">
    <source>
        <dbReference type="EnsemblFungi" id="CEF79205"/>
    </source>
</evidence>
<keyword evidence="3" id="KW-1185">Reference proteome</keyword>
<evidence type="ECO:0000313" key="3">
    <source>
        <dbReference type="Proteomes" id="UP000070720"/>
    </source>
</evidence>
<reference evidence="2 3" key="1">
    <citation type="journal article" date="2007" name="Science">
        <title>The Fusarium graminearum genome reveals a link between localized polymorphism and pathogen specialization.</title>
        <authorList>
            <person name="Cuomo C.A."/>
            <person name="Gueldener U."/>
            <person name="Xu J.-R."/>
            <person name="Trail F."/>
            <person name="Turgeon B.G."/>
            <person name="Di Pietro A."/>
            <person name="Walton J.D."/>
            <person name="Ma L.-J."/>
            <person name="Baker S.E."/>
            <person name="Rep M."/>
            <person name="Adam G."/>
            <person name="Antoniw J."/>
            <person name="Baldwin T."/>
            <person name="Calvo S.E."/>
            <person name="Chang Y.-L."/>
            <person name="DeCaprio D."/>
            <person name="Gale L.R."/>
            <person name="Gnerre S."/>
            <person name="Goswami R.S."/>
            <person name="Hammond-Kosack K."/>
            <person name="Harris L.J."/>
            <person name="Hilburn K."/>
            <person name="Kennell J.C."/>
            <person name="Kroken S."/>
            <person name="Magnuson J.K."/>
            <person name="Mannhaupt G."/>
            <person name="Mauceli E.W."/>
            <person name="Mewes H.-W."/>
            <person name="Mitterbauer R."/>
            <person name="Muehlbauer G."/>
            <person name="Muensterkoetter M."/>
            <person name="Nelson D."/>
            <person name="O'Donnell K."/>
            <person name="Ouellet T."/>
            <person name="Qi W."/>
            <person name="Quesneville H."/>
            <person name="Roncero M.I.G."/>
            <person name="Seong K.-Y."/>
            <person name="Tetko I.V."/>
            <person name="Urban M."/>
            <person name="Waalwijk C."/>
            <person name="Ward T.J."/>
            <person name="Yao J."/>
            <person name="Birren B.W."/>
            <person name="Kistler H.C."/>
        </authorList>
    </citation>
    <scope>NUCLEOTIDE SEQUENCE [LARGE SCALE GENOMIC DNA]</scope>
    <source>
        <strain evidence="3">ATCC MYA-4620 / CBS 123657 / FGSC 9075 / NRRL 31084 / PH-1</strain>
        <strain evidence="2">PH-1 / ATCC MYA-4620 / FGSC 9075 / NRRL 31084</strain>
    </source>
</reference>
<gene>
    <name evidence="1" type="ORF">FGRAMPH1_01T14807</name>
</gene>
<protein>
    <submittedName>
        <fullName evidence="1">Chromosome 2, complete genome</fullName>
    </submittedName>
</protein>
<reference evidence="1 3" key="4">
    <citation type="journal article" date="2015" name="BMC Genomics">
        <title>The completed genome sequence of the pathogenic ascomycete fungus Fusarium graminearum.</title>
        <authorList>
            <person name="King R."/>
            <person name="Urban M."/>
            <person name="Hammond-Kosack M.C."/>
            <person name="Hassani-Pak K."/>
            <person name="Hammond-Kosack K.E."/>
        </authorList>
    </citation>
    <scope>NUCLEOTIDE SEQUENCE [LARGE SCALE GENOMIC DNA]</scope>
    <source>
        <strain evidence="3">ATCC MYA-4620 / CBS 123657 / FGSC 9075 / NRRL 31084 / PH-1</strain>
        <strain evidence="1">PH-1</strain>
    </source>
</reference>
<dbReference type="VEuPathDB" id="FungiDB:FGRAMPH1_01G14807"/>
<reference key="3">
    <citation type="submission" date="2014-02" db="EMBL/GenBank/DDBJ databases">
        <title>A revised Fusarium graminearum genomic reference sequence using whole shotgun re-sequencing.</title>
        <authorList>
            <person name="King R."/>
            <person name="Urban M."/>
            <person name="Hassani-Pak K."/>
            <person name="Hammond-Kosack K."/>
        </authorList>
    </citation>
    <scope>NUCLEOTIDE SEQUENCE</scope>
    <source>
        <strain>PH-1</strain>
    </source>
</reference>
<name>A0A0E0S6T0_GIBZE</name>
<sequence>MYTNWPEFGLTERCLCSRELNYHEVIPKPWPLKVSTLQDMDSDATTPGSPVSRS</sequence>
<reference evidence="2 3" key="2">
    <citation type="journal article" date="2010" name="Nature">
        <title>Comparative genomics reveals mobile pathogenicity chromosomes in Fusarium.</title>
        <authorList>
            <person name="Ma L.J."/>
            <person name="van der Does H.C."/>
            <person name="Borkovich K.A."/>
            <person name="Coleman J.J."/>
            <person name="Daboussi M.J."/>
            <person name="Di Pietro A."/>
            <person name="Dufresne M."/>
            <person name="Freitag M."/>
            <person name="Grabherr M."/>
            <person name="Henrissat B."/>
            <person name="Houterman P.M."/>
            <person name="Kang S."/>
            <person name="Shim W.B."/>
            <person name="Woloshuk C."/>
            <person name="Xie X."/>
            <person name="Xu J.R."/>
            <person name="Antoniw J."/>
            <person name="Baker S.E."/>
            <person name="Bluhm B.H."/>
            <person name="Breakspear A."/>
            <person name="Brown D.W."/>
            <person name="Butchko R.A."/>
            <person name="Chapman S."/>
            <person name="Coulson R."/>
            <person name="Coutinho P.M."/>
            <person name="Danchin E.G."/>
            <person name="Diener A."/>
            <person name="Gale L.R."/>
            <person name="Gardiner D.M."/>
            <person name="Goff S."/>
            <person name="Hammond-Kosack K.E."/>
            <person name="Hilburn K."/>
            <person name="Hua-Van A."/>
            <person name="Jonkers W."/>
            <person name="Kazan K."/>
            <person name="Kodira C.D."/>
            <person name="Koehrsen M."/>
            <person name="Kumar L."/>
            <person name="Lee Y.H."/>
            <person name="Li L."/>
            <person name="Manners J.M."/>
            <person name="Miranda-Saavedra D."/>
            <person name="Mukherjee M."/>
            <person name="Park G."/>
            <person name="Park J."/>
            <person name="Park S.Y."/>
            <person name="Proctor R.H."/>
            <person name="Regev A."/>
            <person name="Ruiz-Roldan M.C."/>
            <person name="Sain D."/>
            <person name="Sakthikumar S."/>
            <person name="Sykes S."/>
            <person name="Schwartz D.C."/>
            <person name="Turgeon B.G."/>
            <person name="Wapinski I."/>
            <person name="Yoder O."/>
            <person name="Young S."/>
            <person name="Zeng Q."/>
            <person name="Zhou S."/>
            <person name="Galagan J."/>
            <person name="Cuomo C.A."/>
            <person name="Kistler H.C."/>
            <person name="Rep M."/>
        </authorList>
    </citation>
    <scope>GENOME REANNOTATION</scope>
    <source>
        <strain evidence="3">ATCC MYA-4620 / CBS 123657 / FGSC 9075 / NRRL 31084 / PH-1</strain>
        <strain evidence="2">PH-1 / ATCC MYA-4620 / FGSC 9075 / NRRL 31084</strain>
    </source>
</reference>
<dbReference type="EMBL" id="HG970333">
    <property type="protein sequence ID" value="CEF79205.1"/>
    <property type="molecule type" value="Genomic_DNA"/>
</dbReference>
<dbReference type="InParanoid" id="A0A0E0S6T0"/>
<organism evidence="2">
    <name type="scientific">Gibberella zeae (strain ATCC MYA-4620 / CBS 123657 / FGSC 9075 / NRRL 31084 / PH-1)</name>
    <name type="common">Wheat head blight fungus</name>
    <name type="synonym">Fusarium graminearum</name>
    <dbReference type="NCBI Taxonomy" id="229533"/>
    <lineage>
        <taxon>Eukaryota</taxon>
        <taxon>Fungi</taxon>
        <taxon>Dikarya</taxon>
        <taxon>Ascomycota</taxon>
        <taxon>Pezizomycotina</taxon>
        <taxon>Sordariomycetes</taxon>
        <taxon>Hypocreomycetidae</taxon>
        <taxon>Hypocreales</taxon>
        <taxon>Nectriaceae</taxon>
        <taxon>Fusarium</taxon>
    </lineage>
</organism>
<reference evidence="2" key="5">
    <citation type="submission" date="2017-01" db="UniProtKB">
        <authorList>
            <consortium name="EnsemblFungi"/>
        </authorList>
    </citation>
    <scope>IDENTIFICATION</scope>
    <source>
        <strain evidence="2">PH-1 / ATCC MYA-4620 / FGSC 9075 / NRRL 31084</strain>
    </source>
</reference>
<dbReference type="EnsemblFungi" id="CEF79205">
    <property type="protein sequence ID" value="CEF79205"/>
    <property type="gene ID" value="FGRRES_20200"/>
</dbReference>